<feature type="compositionally biased region" description="Basic and acidic residues" evidence="8">
    <location>
        <begin position="250"/>
        <end position="260"/>
    </location>
</feature>
<evidence type="ECO:0000256" key="9">
    <source>
        <dbReference type="SAM" id="Phobius"/>
    </source>
</evidence>
<keyword evidence="6 9" id="KW-1133">Transmembrane helix</keyword>
<feature type="non-terminal residue" evidence="11">
    <location>
        <position position="1"/>
    </location>
</feature>
<comment type="subcellular location">
    <subcellularLocation>
        <location evidence="1">Cell membrane</location>
        <topology evidence="1">Multi-pass membrane protein</topology>
    </subcellularLocation>
</comment>
<evidence type="ECO:0000256" key="8">
    <source>
        <dbReference type="SAM" id="MobiDB-lite"/>
    </source>
</evidence>
<comment type="similarity">
    <text evidence="2">Belongs to the ABC-2 integral membrane protein family.</text>
</comment>
<feature type="transmembrane region" description="Helical" evidence="9">
    <location>
        <begin position="406"/>
        <end position="429"/>
    </location>
</feature>
<evidence type="ECO:0000256" key="6">
    <source>
        <dbReference type="ARBA" id="ARBA00022989"/>
    </source>
</evidence>
<dbReference type="InterPro" id="IPR047817">
    <property type="entry name" value="ABC2_TM_bact-type"/>
</dbReference>
<organism evidence="11 12">
    <name type="scientific">Eiseniibacteriota bacterium</name>
    <dbReference type="NCBI Taxonomy" id="2212470"/>
    <lineage>
        <taxon>Bacteria</taxon>
        <taxon>Candidatus Eiseniibacteriota</taxon>
    </lineage>
</organism>
<proteinExistence type="inferred from homology"/>
<comment type="caution">
    <text evidence="11">The sequence shown here is derived from an EMBL/GenBank/DDBJ whole genome shotgun (WGS) entry which is preliminary data.</text>
</comment>
<keyword evidence="4" id="KW-1003">Cell membrane</keyword>
<dbReference type="PANTHER" id="PTHR30294:SF38">
    <property type="entry name" value="TRANSPORT PERMEASE PROTEIN"/>
    <property type="match status" value="1"/>
</dbReference>
<feature type="region of interest" description="Disordered" evidence="8">
    <location>
        <begin position="17"/>
        <end position="49"/>
    </location>
</feature>
<keyword evidence="7 9" id="KW-0472">Membrane</keyword>
<evidence type="ECO:0000256" key="4">
    <source>
        <dbReference type="ARBA" id="ARBA00022475"/>
    </source>
</evidence>
<dbReference type="GO" id="GO:0005886">
    <property type="term" value="C:plasma membrane"/>
    <property type="evidence" value="ECO:0007669"/>
    <property type="project" value="UniProtKB-SubCell"/>
</dbReference>
<dbReference type="Gene3D" id="3.40.1710.10">
    <property type="entry name" value="abc type-2 transporter like domain"/>
    <property type="match status" value="1"/>
</dbReference>
<accession>A0A538TNS7</accession>
<dbReference type="InterPro" id="IPR013525">
    <property type="entry name" value="ABC2_TM"/>
</dbReference>
<feature type="region of interest" description="Disordered" evidence="8">
    <location>
        <begin position="250"/>
        <end position="273"/>
    </location>
</feature>
<feature type="transmembrane region" description="Helical" evidence="9">
    <location>
        <begin position="295"/>
        <end position="319"/>
    </location>
</feature>
<evidence type="ECO:0000256" key="5">
    <source>
        <dbReference type="ARBA" id="ARBA00022692"/>
    </source>
</evidence>
<evidence type="ECO:0000259" key="10">
    <source>
        <dbReference type="PROSITE" id="PS51012"/>
    </source>
</evidence>
<dbReference type="EMBL" id="VBOX01000023">
    <property type="protein sequence ID" value="TMQ65281.1"/>
    <property type="molecule type" value="Genomic_DNA"/>
</dbReference>
<evidence type="ECO:0000256" key="7">
    <source>
        <dbReference type="ARBA" id="ARBA00023136"/>
    </source>
</evidence>
<evidence type="ECO:0000256" key="2">
    <source>
        <dbReference type="ARBA" id="ARBA00007783"/>
    </source>
</evidence>
<name>A0A538TNS7_UNCEI</name>
<feature type="transmembrane region" description="Helical" evidence="9">
    <location>
        <begin position="75"/>
        <end position="95"/>
    </location>
</feature>
<dbReference type="InterPro" id="IPR051449">
    <property type="entry name" value="ABC-2_transporter_component"/>
</dbReference>
<evidence type="ECO:0000256" key="3">
    <source>
        <dbReference type="ARBA" id="ARBA00022448"/>
    </source>
</evidence>
<feature type="domain" description="ABC transmembrane type-2" evidence="10">
    <location>
        <begin position="258"/>
        <end position="488"/>
    </location>
</feature>
<feature type="transmembrane region" description="Helical" evidence="9">
    <location>
        <begin position="463"/>
        <end position="481"/>
    </location>
</feature>
<dbReference type="AlphaFoldDB" id="A0A538TNS7"/>
<reference evidence="11 12" key="1">
    <citation type="journal article" date="2019" name="Nat. Microbiol.">
        <title>Mediterranean grassland soil C-N compound turnover is dependent on rainfall and depth, and is mediated by genomically divergent microorganisms.</title>
        <authorList>
            <person name="Diamond S."/>
            <person name="Andeer P.F."/>
            <person name="Li Z."/>
            <person name="Crits-Christoph A."/>
            <person name="Burstein D."/>
            <person name="Anantharaman K."/>
            <person name="Lane K.R."/>
            <person name="Thomas B.C."/>
            <person name="Pan C."/>
            <person name="Northen T.R."/>
            <person name="Banfield J.F."/>
        </authorList>
    </citation>
    <scope>NUCLEOTIDE SEQUENCE [LARGE SCALE GENOMIC DNA]</scope>
    <source>
        <strain evidence="11">WS_7</strain>
    </source>
</reference>
<feature type="transmembrane region" description="Helical" evidence="9">
    <location>
        <begin position="377"/>
        <end position="399"/>
    </location>
</feature>
<dbReference type="PROSITE" id="PS51012">
    <property type="entry name" value="ABC_TM2"/>
    <property type="match status" value="1"/>
</dbReference>
<sequence length="491" mass="52784">RRERGVVPVPRLRSRLRNRRDTPIGARRGGPGPRSFVHGAEPRIGIPPSDRKGAPRVILSIVRTGFMNLRRDRGALTLSFIVPIAFFSIFAGIFGSRNGGTDPIRIAVVDEDHTELSTRLVEALQTEPGLKAETGPAATKGAPPRFYDSRSAEAAVRSGDFPVAVIIPKGFGDAPIQFGTSGKQTKLEILNDSSDPIAAQVVYGLIQKSAMTSLPDAMASEGTKYLDRISGGLTKEQRTRVDQSMRELRAYSESRRDEAAAGKGAEPASPEEGMTGLISAEVRDVVGENKKSPLVAFYAAGIGVMFLLFSASAAGGAILDESESGTLDRILSSRVTMNTLLLGKLLYSALLGFTQLTVMFLWGALVFKVELFRHLGGFILMASVTALASAGLGLALASACKTRAQLGALTTLVVLVMSALGGSMVPRFIMPELLQKIGLVTFNAWALDGFTKIFWREEPVTQVWPQVLVLIGAATLFFAIARRLARRWEVA</sequence>
<dbReference type="Pfam" id="PF12698">
    <property type="entry name" value="ABC2_membrane_3"/>
    <property type="match status" value="1"/>
</dbReference>
<dbReference type="GO" id="GO:0140359">
    <property type="term" value="F:ABC-type transporter activity"/>
    <property type="evidence" value="ECO:0007669"/>
    <property type="project" value="InterPro"/>
</dbReference>
<evidence type="ECO:0000313" key="12">
    <source>
        <dbReference type="Proteomes" id="UP000317366"/>
    </source>
</evidence>
<protein>
    <submittedName>
        <fullName evidence="11">ABC transporter permease</fullName>
    </submittedName>
</protein>
<evidence type="ECO:0000256" key="1">
    <source>
        <dbReference type="ARBA" id="ARBA00004651"/>
    </source>
</evidence>
<keyword evidence="3" id="KW-0813">Transport</keyword>
<dbReference type="PANTHER" id="PTHR30294">
    <property type="entry name" value="MEMBRANE COMPONENT OF ABC TRANSPORTER YHHJ-RELATED"/>
    <property type="match status" value="1"/>
</dbReference>
<dbReference type="Proteomes" id="UP000317366">
    <property type="component" value="Unassembled WGS sequence"/>
</dbReference>
<gene>
    <name evidence="11" type="ORF">E6K77_03010</name>
</gene>
<evidence type="ECO:0000313" key="11">
    <source>
        <dbReference type="EMBL" id="TMQ65281.1"/>
    </source>
</evidence>
<feature type="transmembrane region" description="Helical" evidence="9">
    <location>
        <begin position="340"/>
        <end position="365"/>
    </location>
</feature>
<keyword evidence="5 9" id="KW-0812">Transmembrane</keyword>